<feature type="domain" description="Major facilitator superfamily (MFS) profile" evidence="8">
    <location>
        <begin position="14"/>
        <end position="397"/>
    </location>
</feature>
<keyword evidence="5 7" id="KW-1133">Transmembrane helix</keyword>
<keyword evidence="6 7" id="KW-0472">Membrane</keyword>
<feature type="transmembrane region" description="Helical" evidence="7">
    <location>
        <begin position="49"/>
        <end position="69"/>
    </location>
</feature>
<feature type="transmembrane region" description="Helical" evidence="7">
    <location>
        <begin position="315"/>
        <end position="336"/>
    </location>
</feature>
<feature type="transmembrane region" description="Helical" evidence="7">
    <location>
        <begin position="221"/>
        <end position="242"/>
    </location>
</feature>
<feature type="transmembrane region" description="Helical" evidence="7">
    <location>
        <begin position="348"/>
        <end position="368"/>
    </location>
</feature>
<feature type="transmembrane region" description="Helical" evidence="7">
    <location>
        <begin position="12"/>
        <end position="37"/>
    </location>
</feature>
<dbReference type="RefSeq" id="WP_140989523.1">
    <property type="nucleotide sequence ID" value="NZ_VHIQ01000002.1"/>
</dbReference>
<dbReference type="InterPro" id="IPR050171">
    <property type="entry name" value="MFS_Transporters"/>
</dbReference>
<evidence type="ECO:0000256" key="2">
    <source>
        <dbReference type="ARBA" id="ARBA00022448"/>
    </source>
</evidence>
<dbReference type="OrthoDB" id="1404228at2"/>
<dbReference type="PANTHER" id="PTHR23517">
    <property type="entry name" value="RESISTANCE PROTEIN MDTM, PUTATIVE-RELATED-RELATED"/>
    <property type="match status" value="1"/>
</dbReference>
<dbReference type="InterPro" id="IPR011701">
    <property type="entry name" value="MFS"/>
</dbReference>
<feature type="transmembrane region" description="Helical" evidence="7">
    <location>
        <begin position="140"/>
        <end position="164"/>
    </location>
</feature>
<evidence type="ECO:0000256" key="6">
    <source>
        <dbReference type="ARBA" id="ARBA00023136"/>
    </source>
</evidence>
<keyword evidence="4 7" id="KW-0812">Transmembrane</keyword>
<protein>
    <submittedName>
        <fullName evidence="9">MFS transporter</fullName>
    </submittedName>
</protein>
<proteinExistence type="predicted"/>
<dbReference type="PANTHER" id="PTHR23517:SF3">
    <property type="entry name" value="INTEGRAL MEMBRANE TRANSPORT PROTEIN"/>
    <property type="match status" value="1"/>
</dbReference>
<dbReference type="Proteomes" id="UP000317332">
    <property type="component" value="Unassembled WGS sequence"/>
</dbReference>
<sequence>MKELYLFFKSEYKNVGFGYTLTFLSSFGQTFLISLYVPEILQVFSISNGVFGGIYAFATIIASFIMLTVGHNIDHKPVKQVTMVTTIGMAVSTLILGFSHYSLIILILALIGLRLTGQGLMSHISLTVMSRQYDSNRGKALSIAMLGYSVGEAVLPLILSIIIVTYNYEVSAWVCALFLGLYIVRLYFQDLSRLDEQSNLNHKPTAKALIGDYSTLLKDKFFWILIPATFMLGFVFTAVFFYQYVFVEQKGWSVALYASFFTAYAVSRFLFSIFGGIWVDKYTAKKLFRIYMIPLIIGLIPFAFVSHIYGALVFLVLSGCTMGLAGTVKTALLAELFGTEKLGAIRSLFTMIMVISTALGPLMVGILMDMKLDLKWIITILNIMLALVFINAQRISKH</sequence>
<evidence type="ECO:0000256" key="7">
    <source>
        <dbReference type="SAM" id="Phobius"/>
    </source>
</evidence>
<dbReference type="InterPro" id="IPR020846">
    <property type="entry name" value="MFS_dom"/>
</dbReference>
<evidence type="ECO:0000313" key="9">
    <source>
        <dbReference type="EMBL" id="TPV35047.1"/>
    </source>
</evidence>
<accession>A0A506PPD4</accession>
<keyword evidence="2" id="KW-0813">Transport</keyword>
<dbReference type="GO" id="GO:0022857">
    <property type="term" value="F:transmembrane transporter activity"/>
    <property type="evidence" value="ECO:0007669"/>
    <property type="project" value="InterPro"/>
</dbReference>
<keyword evidence="10" id="KW-1185">Reference proteome</keyword>
<feature type="transmembrane region" description="Helical" evidence="7">
    <location>
        <begin position="170"/>
        <end position="188"/>
    </location>
</feature>
<feature type="transmembrane region" description="Helical" evidence="7">
    <location>
        <begin position="290"/>
        <end position="309"/>
    </location>
</feature>
<dbReference type="AlphaFoldDB" id="A0A506PPD4"/>
<dbReference type="GO" id="GO:0005886">
    <property type="term" value="C:plasma membrane"/>
    <property type="evidence" value="ECO:0007669"/>
    <property type="project" value="UniProtKB-SubCell"/>
</dbReference>
<evidence type="ECO:0000256" key="3">
    <source>
        <dbReference type="ARBA" id="ARBA00022475"/>
    </source>
</evidence>
<dbReference type="Gene3D" id="1.20.1250.20">
    <property type="entry name" value="MFS general substrate transporter like domains"/>
    <property type="match status" value="2"/>
</dbReference>
<name>A0A506PPD4_9FLAO</name>
<gene>
    <name evidence="9" type="ORF">FJ651_05855</name>
</gene>
<evidence type="ECO:0000256" key="4">
    <source>
        <dbReference type="ARBA" id="ARBA00022692"/>
    </source>
</evidence>
<dbReference type="Pfam" id="PF07690">
    <property type="entry name" value="MFS_1"/>
    <property type="match status" value="1"/>
</dbReference>
<organism evidence="9 10">
    <name type="scientific">Paucihalobacter ruber</name>
    <dbReference type="NCBI Taxonomy" id="2567861"/>
    <lineage>
        <taxon>Bacteria</taxon>
        <taxon>Pseudomonadati</taxon>
        <taxon>Bacteroidota</taxon>
        <taxon>Flavobacteriia</taxon>
        <taxon>Flavobacteriales</taxon>
        <taxon>Flavobacteriaceae</taxon>
        <taxon>Paucihalobacter</taxon>
    </lineage>
</organism>
<evidence type="ECO:0000259" key="8">
    <source>
        <dbReference type="PROSITE" id="PS50850"/>
    </source>
</evidence>
<reference evidence="9 10" key="1">
    <citation type="submission" date="2019-06" db="EMBL/GenBank/DDBJ databases">
        <title>Flavobacteriaceae Paucihalobacterium erythroidium CWB-1, complete genome.</title>
        <authorList>
            <person name="Wu S."/>
        </authorList>
    </citation>
    <scope>NUCLEOTIDE SEQUENCE [LARGE SCALE GENOMIC DNA]</scope>
    <source>
        <strain evidence="9 10">CWB-1</strain>
    </source>
</reference>
<feature type="transmembrane region" description="Helical" evidence="7">
    <location>
        <begin position="374"/>
        <end position="392"/>
    </location>
</feature>
<evidence type="ECO:0000313" key="10">
    <source>
        <dbReference type="Proteomes" id="UP000317332"/>
    </source>
</evidence>
<dbReference type="PROSITE" id="PS50850">
    <property type="entry name" value="MFS"/>
    <property type="match status" value="1"/>
</dbReference>
<feature type="transmembrane region" description="Helical" evidence="7">
    <location>
        <begin position="254"/>
        <end position="278"/>
    </location>
</feature>
<comment type="subcellular location">
    <subcellularLocation>
        <location evidence="1">Cell membrane</location>
        <topology evidence="1">Multi-pass membrane protein</topology>
    </subcellularLocation>
</comment>
<dbReference type="EMBL" id="VHIQ01000002">
    <property type="protein sequence ID" value="TPV35047.1"/>
    <property type="molecule type" value="Genomic_DNA"/>
</dbReference>
<dbReference type="InterPro" id="IPR036259">
    <property type="entry name" value="MFS_trans_sf"/>
</dbReference>
<evidence type="ECO:0000256" key="1">
    <source>
        <dbReference type="ARBA" id="ARBA00004651"/>
    </source>
</evidence>
<evidence type="ECO:0000256" key="5">
    <source>
        <dbReference type="ARBA" id="ARBA00022989"/>
    </source>
</evidence>
<dbReference type="SUPFAM" id="SSF103473">
    <property type="entry name" value="MFS general substrate transporter"/>
    <property type="match status" value="1"/>
</dbReference>
<keyword evidence="3" id="KW-1003">Cell membrane</keyword>
<comment type="caution">
    <text evidence="9">The sequence shown here is derived from an EMBL/GenBank/DDBJ whole genome shotgun (WGS) entry which is preliminary data.</text>
</comment>